<feature type="compositionally biased region" description="Polar residues" evidence="2">
    <location>
        <begin position="132"/>
        <end position="147"/>
    </location>
</feature>
<dbReference type="InterPro" id="IPR001138">
    <property type="entry name" value="Zn2Cys6_DnaBD"/>
</dbReference>
<feature type="region of interest" description="Disordered" evidence="2">
    <location>
        <begin position="200"/>
        <end position="223"/>
    </location>
</feature>
<dbReference type="InterPro" id="IPR050797">
    <property type="entry name" value="Carb_Metab_Trans_Reg"/>
</dbReference>
<gene>
    <name evidence="4" type="ORF">CHGG_01593</name>
</gene>
<dbReference type="GO" id="GO:0008270">
    <property type="term" value="F:zinc ion binding"/>
    <property type="evidence" value="ECO:0007669"/>
    <property type="project" value="InterPro"/>
</dbReference>
<feature type="region of interest" description="Disordered" evidence="2">
    <location>
        <begin position="50"/>
        <end position="81"/>
    </location>
</feature>
<dbReference type="GO" id="GO:0000981">
    <property type="term" value="F:DNA-binding transcription factor activity, RNA polymerase II-specific"/>
    <property type="evidence" value="ECO:0007669"/>
    <property type="project" value="InterPro"/>
</dbReference>
<dbReference type="GeneID" id="4386341"/>
<dbReference type="Proteomes" id="UP000001056">
    <property type="component" value="Unassembled WGS sequence"/>
</dbReference>
<feature type="compositionally biased region" description="Pro residues" evidence="2">
    <location>
        <begin position="66"/>
        <end position="76"/>
    </location>
</feature>
<dbReference type="EMBL" id="CH408029">
    <property type="protein sequence ID" value="EAQ93358.1"/>
    <property type="molecule type" value="Genomic_DNA"/>
</dbReference>
<dbReference type="OMA" id="VKHRACD"/>
<protein>
    <recommendedName>
        <fullName evidence="3">Zn(2)-C6 fungal-type domain-containing protein</fullName>
    </recommendedName>
</protein>
<sequence>MDASAKKNAEQPKRRACDECRGRKLACSKEVDGCARCKREGIKCVYSAQKRMGRPRKHRAVETTEPQPPVTAPTEPPKQEEVQSIMAPNFDFDSTLGMDLDLSFLDMNNMDMNFLEIVDPNIQFPPLPDQVDSGQEPTGNGNANESGKPTEQRPHPSAFWPMSSNLSDINFDEPANPAPRPPALEMTAEEVSQLLRVDLDTMPSLSPPSSNSPSTHASPSEPDCTKSCNCLSAIYLALNSLQHLPSEVSEAMRVARTATKTAHDTILCPNCSDPPLEPTAMPPIQALQSLMMLGALLPSVSNAYMRILTMVDAEAAEADANRRKITFSLAAYGGLWGWAAQMDPLRCGAADRLEGAVLEPILWRLTVRALLKMDVYGINELTPGVDDETAQQPGLKDIINMMEQRSRRRHEQMDALVASGVVLKSNCEYVSLSSGDKPTCMRIIDIAKRSMDDLIIP</sequence>
<evidence type="ECO:0000313" key="4">
    <source>
        <dbReference type="EMBL" id="EAQ93358.1"/>
    </source>
</evidence>
<feature type="domain" description="Zn(2)-C6 fungal-type" evidence="3">
    <location>
        <begin position="16"/>
        <end position="46"/>
    </location>
</feature>
<evidence type="ECO:0000259" key="3">
    <source>
        <dbReference type="PROSITE" id="PS50048"/>
    </source>
</evidence>
<dbReference type="Pfam" id="PF00172">
    <property type="entry name" value="Zn_clus"/>
    <property type="match status" value="1"/>
</dbReference>
<dbReference type="VEuPathDB" id="FungiDB:CHGG_01593"/>
<evidence type="ECO:0000256" key="2">
    <source>
        <dbReference type="SAM" id="MobiDB-lite"/>
    </source>
</evidence>
<evidence type="ECO:0000313" key="5">
    <source>
        <dbReference type="Proteomes" id="UP000001056"/>
    </source>
</evidence>
<proteinExistence type="predicted"/>
<reference evidence="5" key="1">
    <citation type="journal article" date="2015" name="Genome Announc.">
        <title>Draft genome sequence of the cellulolytic fungus Chaetomium globosum.</title>
        <authorList>
            <person name="Cuomo C.A."/>
            <person name="Untereiner W.A."/>
            <person name="Ma L.-J."/>
            <person name="Grabherr M."/>
            <person name="Birren B.W."/>
        </authorList>
    </citation>
    <scope>NUCLEOTIDE SEQUENCE [LARGE SCALE GENOMIC DNA]</scope>
    <source>
        <strain evidence="5">ATCC 6205 / CBS 148.51 / DSM 1962 / NBRC 6347 / NRRL 1970</strain>
    </source>
</reference>
<dbReference type="SUPFAM" id="SSF57701">
    <property type="entry name" value="Zn2/Cys6 DNA-binding domain"/>
    <property type="match status" value="1"/>
</dbReference>
<dbReference type="RefSeq" id="XP_001220814.1">
    <property type="nucleotide sequence ID" value="XM_001220813.1"/>
</dbReference>
<keyword evidence="1" id="KW-0539">Nucleus</keyword>
<dbReference type="SMART" id="SM00066">
    <property type="entry name" value="GAL4"/>
    <property type="match status" value="1"/>
</dbReference>
<dbReference type="PROSITE" id="PS50048">
    <property type="entry name" value="ZN2_CY6_FUNGAL_2"/>
    <property type="match status" value="1"/>
</dbReference>
<name>Q2HDW1_CHAGB</name>
<dbReference type="Gene3D" id="4.10.240.10">
    <property type="entry name" value="Zn(2)-C6 fungal-type DNA-binding domain"/>
    <property type="match status" value="1"/>
</dbReference>
<dbReference type="AlphaFoldDB" id="Q2HDW1"/>
<evidence type="ECO:0000256" key="1">
    <source>
        <dbReference type="ARBA" id="ARBA00023242"/>
    </source>
</evidence>
<dbReference type="CDD" id="cd00067">
    <property type="entry name" value="GAL4"/>
    <property type="match status" value="1"/>
</dbReference>
<dbReference type="InParanoid" id="Q2HDW1"/>
<feature type="compositionally biased region" description="Low complexity" evidence="2">
    <location>
        <begin position="203"/>
        <end position="220"/>
    </location>
</feature>
<dbReference type="HOGENOM" id="CLU_026660_3_0_1"/>
<feature type="region of interest" description="Disordered" evidence="2">
    <location>
        <begin position="124"/>
        <end position="182"/>
    </location>
</feature>
<dbReference type="InterPro" id="IPR036864">
    <property type="entry name" value="Zn2-C6_fun-type_DNA-bd_sf"/>
</dbReference>
<dbReference type="eggNOG" id="ENOG502SE9E">
    <property type="taxonomic scope" value="Eukaryota"/>
</dbReference>
<accession>Q2HDW1</accession>
<keyword evidence="5" id="KW-1185">Reference proteome</keyword>
<dbReference type="OrthoDB" id="3498215at2759"/>
<dbReference type="PROSITE" id="PS00463">
    <property type="entry name" value="ZN2_CY6_FUNGAL_1"/>
    <property type="match status" value="1"/>
</dbReference>
<organism evidence="4 5">
    <name type="scientific">Chaetomium globosum (strain ATCC 6205 / CBS 148.51 / DSM 1962 / NBRC 6347 / NRRL 1970)</name>
    <name type="common">Soil fungus</name>
    <dbReference type="NCBI Taxonomy" id="306901"/>
    <lineage>
        <taxon>Eukaryota</taxon>
        <taxon>Fungi</taxon>
        <taxon>Dikarya</taxon>
        <taxon>Ascomycota</taxon>
        <taxon>Pezizomycotina</taxon>
        <taxon>Sordariomycetes</taxon>
        <taxon>Sordariomycetidae</taxon>
        <taxon>Sordariales</taxon>
        <taxon>Chaetomiaceae</taxon>
        <taxon>Chaetomium</taxon>
    </lineage>
</organism>
<dbReference type="PANTHER" id="PTHR31668">
    <property type="entry name" value="GLUCOSE TRANSPORT TRANSCRIPTION REGULATOR RGT1-RELATED-RELATED"/>
    <property type="match status" value="1"/>
</dbReference>